<feature type="domain" description="OmpA-like" evidence="6">
    <location>
        <begin position="68"/>
        <end position="192"/>
    </location>
</feature>
<name>A0A1X7PE49_9HYPH</name>
<proteinExistence type="predicted"/>
<dbReference type="RefSeq" id="WP_085465678.1">
    <property type="nucleotide sequence ID" value="NZ_FXBL01000004.1"/>
</dbReference>
<keyword evidence="3" id="KW-0998">Cell outer membrane</keyword>
<feature type="signal peptide" evidence="5">
    <location>
        <begin position="1"/>
        <end position="28"/>
    </location>
</feature>
<organism evidence="7 8">
    <name type="scientific">Mesorhizobium australicum</name>
    <dbReference type="NCBI Taxonomy" id="536018"/>
    <lineage>
        <taxon>Bacteria</taxon>
        <taxon>Pseudomonadati</taxon>
        <taxon>Pseudomonadota</taxon>
        <taxon>Alphaproteobacteria</taxon>
        <taxon>Hyphomicrobiales</taxon>
        <taxon>Phyllobacteriaceae</taxon>
        <taxon>Mesorhizobium</taxon>
    </lineage>
</organism>
<evidence type="ECO:0000256" key="4">
    <source>
        <dbReference type="PROSITE-ProRule" id="PRU00473"/>
    </source>
</evidence>
<evidence type="ECO:0000259" key="6">
    <source>
        <dbReference type="PROSITE" id="PS51123"/>
    </source>
</evidence>
<accession>A0A1X7PE49</accession>
<dbReference type="InterPro" id="IPR050330">
    <property type="entry name" value="Bact_OuterMem_StrucFunc"/>
</dbReference>
<evidence type="ECO:0000313" key="7">
    <source>
        <dbReference type="EMBL" id="SMH49480.1"/>
    </source>
</evidence>
<sequence length="192" mass="21697">MLNRRNFLTAAVALAGSAAIGGTGEAFAQATTPSAARIEQQLQAAPRKRLAPQERVTVQELRRRPEIRRIAPSIDIQSINFEFASAEIPRSQYGKVDNIATAMERILRRNRGEVFLIEGHTDAVGSFSSNQVLSERRADSLKRVLVREFGIPRRALETVGYGEEFLLVPTQREEWRNRRVTLRRVTDVVRPF</sequence>
<dbReference type="PROSITE" id="PS51123">
    <property type="entry name" value="OMPA_2"/>
    <property type="match status" value="1"/>
</dbReference>
<gene>
    <name evidence="7" type="ORF">SAMN02982922_3924</name>
</gene>
<evidence type="ECO:0000256" key="3">
    <source>
        <dbReference type="ARBA" id="ARBA00023237"/>
    </source>
</evidence>
<keyword evidence="5" id="KW-0732">Signal</keyword>
<feature type="chain" id="PRO_5013141016" evidence="5">
    <location>
        <begin position="29"/>
        <end position="192"/>
    </location>
</feature>
<dbReference type="Proteomes" id="UP000193083">
    <property type="component" value="Unassembled WGS sequence"/>
</dbReference>
<protein>
    <submittedName>
        <fullName evidence="7">Outer membrane protein OmpA</fullName>
    </submittedName>
</protein>
<dbReference type="CDD" id="cd07185">
    <property type="entry name" value="OmpA_C-like"/>
    <property type="match status" value="1"/>
</dbReference>
<dbReference type="PANTHER" id="PTHR30329:SF21">
    <property type="entry name" value="LIPOPROTEIN YIAD-RELATED"/>
    <property type="match status" value="1"/>
</dbReference>
<dbReference type="AlphaFoldDB" id="A0A1X7PE49"/>
<dbReference type="Pfam" id="PF00691">
    <property type="entry name" value="OmpA"/>
    <property type="match status" value="1"/>
</dbReference>
<dbReference type="PANTHER" id="PTHR30329">
    <property type="entry name" value="STATOR ELEMENT OF FLAGELLAR MOTOR COMPLEX"/>
    <property type="match status" value="1"/>
</dbReference>
<evidence type="ECO:0000256" key="5">
    <source>
        <dbReference type="SAM" id="SignalP"/>
    </source>
</evidence>
<comment type="subcellular location">
    <subcellularLocation>
        <location evidence="1">Cell outer membrane</location>
    </subcellularLocation>
</comment>
<evidence type="ECO:0000256" key="1">
    <source>
        <dbReference type="ARBA" id="ARBA00004442"/>
    </source>
</evidence>
<dbReference type="InterPro" id="IPR006664">
    <property type="entry name" value="OMP_bac"/>
</dbReference>
<dbReference type="OrthoDB" id="9792021at2"/>
<dbReference type="SUPFAM" id="SSF103088">
    <property type="entry name" value="OmpA-like"/>
    <property type="match status" value="1"/>
</dbReference>
<keyword evidence="2 4" id="KW-0472">Membrane</keyword>
<dbReference type="InterPro" id="IPR036737">
    <property type="entry name" value="OmpA-like_sf"/>
</dbReference>
<dbReference type="EMBL" id="FXBL01000004">
    <property type="protein sequence ID" value="SMH49480.1"/>
    <property type="molecule type" value="Genomic_DNA"/>
</dbReference>
<dbReference type="Gene3D" id="3.30.1330.60">
    <property type="entry name" value="OmpA-like domain"/>
    <property type="match status" value="1"/>
</dbReference>
<keyword evidence="8" id="KW-1185">Reference proteome</keyword>
<evidence type="ECO:0000256" key="2">
    <source>
        <dbReference type="ARBA" id="ARBA00023136"/>
    </source>
</evidence>
<dbReference type="PROSITE" id="PS51318">
    <property type="entry name" value="TAT"/>
    <property type="match status" value="1"/>
</dbReference>
<dbReference type="GO" id="GO:0009279">
    <property type="term" value="C:cell outer membrane"/>
    <property type="evidence" value="ECO:0007669"/>
    <property type="project" value="UniProtKB-SubCell"/>
</dbReference>
<reference evidence="7 8" key="1">
    <citation type="submission" date="2017-04" db="EMBL/GenBank/DDBJ databases">
        <authorList>
            <person name="Afonso C.L."/>
            <person name="Miller P.J."/>
            <person name="Scott M.A."/>
            <person name="Spackman E."/>
            <person name="Goraichik I."/>
            <person name="Dimitrov K.M."/>
            <person name="Suarez D.L."/>
            <person name="Swayne D.E."/>
        </authorList>
    </citation>
    <scope>NUCLEOTIDE SEQUENCE [LARGE SCALE GENOMIC DNA]</scope>
    <source>
        <strain evidence="7 8">B5P</strain>
    </source>
</reference>
<dbReference type="InterPro" id="IPR006311">
    <property type="entry name" value="TAT_signal"/>
</dbReference>
<dbReference type="PRINTS" id="PR01021">
    <property type="entry name" value="OMPADOMAIN"/>
</dbReference>
<dbReference type="InterPro" id="IPR006665">
    <property type="entry name" value="OmpA-like"/>
</dbReference>
<evidence type="ECO:0000313" key="8">
    <source>
        <dbReference type="Proteomes" id="UP000193083"/>
    </source>
</evidence>